<dbReference type="Pfam" id="PF25876">
    <property type="entry name" value="HH_MFP_RND"/>
    <property type="match status" value="1"/>
</dbReference>
<evidence type="ECO:0000256" key="6">
    <source>
        <dbReference type="ARBA" id="ARBA00023136"/>
    </source>
</evidence>
<dbReference type="PANTHER" id="PTHR30469:SF36">
    <property type="entry name" value="BLL3903 PROTEIN"/>
    <property type="match status" value="1"/>
</dbReference>
<evidence type="ECO:0000259" key="11">
    <source>
        <dbReference type="Pfam" id="PF25944"/>
    </source>
</evidence>
<dbReference type="NCBIfam" id="TIGR01730">
    <property type="entry name" value="RND_mfp"/>
    <property type="match status" value="1"/>
</dbReference>
<accession>A0ABW9KSU2</accession>
<evidence type="ECO:0000313" key="13">
    <source>
        <dbReference type="EMBL" id="MFN6506693.1"/>
    </source>
</evidence>
<keyword evidence="6 8" id="KW-0472">Membrane</keyword>
<comment type="similarity">
    <text evidence="2">Belongs to the membrane fusion protein (MFP) (TC 8.A.1) family.</text>
</comment>
<keyword evidence="8" id="KW-0812">Transmembrane</keyword>
<evidence type="ECO:0000313" key="14">
    <source>
        <dbReference type="Proteomes" id="UP001635788"/>
    </source>
</evidence>
<proteinExistence type="inferred from homology"/>
<feature type="region of interest" description="Disordered" evidence="7">
    <location>
        <begin position="518"/>
        <end position="537"/>
    </location>
</feature>
<feature type="region of interest" description="Disordered" evidence="7">
    <location>
        <begin position="1"/>
        <end position="32"/>
    </location>
</feature>
<evidence type="ECO:0000256" key="1">
    <source>
        <dbReference type="ARBA" id="ARBA00004236"/>
    </source>
</evidence>
<feature type="domain" description="Multidrug resistance protein MdtA-like C-terminal permuted SH3" evidence="12">
    <location>
        <begin position="454"/>
        <end position="506"/>
    </location>
</feature>
<dbReference type="InterPro" id="IPR058627">
    <property type="entry name" value="MdtA-like_C"/>
</dbReference>
<organism evidence="13 14">
    <name type="scientific">Xanthomonas translucens pv. translucens</name>
    <dbReference type="NCBI Taxonomy" id="134875"/>
    <lineage>
        <taxon>Bacteria</taxon>
        <taxon>Pseudomonadati</taxon>
        <taxon>Pseudomonadota</taxon>
        <taxon>Gammaproteobacteria</taxon>
        <taxon>Lysobacterales</taxon>
        <taxon>Lysobacteraceae</taxon>
        <taxon>Xanthomonas</taxon>
        <taxon>Xanthomonas translucens group</taxon>
    </lineage>
</organism>
<keyword evidence="3" id="KW-0813">Transport</keyword>
<dbReference type="Pfam" id="PF25967">
    <property type="entry name" value="RND-MFP_C"/>
    <property type="match status" value="1"/>
</dbReference>
<evidence type="ECO:0000256" key="3">
    <source>
        <dbReference type="ARBA" id="ARBA00022448"/>
    </source>
</evidence>
<keyword evidence="5" id="KW-0997">Cell inner membrane</keyword>
<evidence type="ECO:0000256" key="8">
    <source>
        <dbReference type="SAM" id="Phobius"/>
    </source>
</evidence>
<dbReference type="Proteomes" id="UP001635788">
    <property type="component" value="Unassembled WGS sequence"/>
</dbReference>
<evidence type="ECO:0000256" key="5">
    <source>
        <dbReference type="ARBA" id="ARBA00022519"/>
    </source>
</evidence>
<evidence type="ECO:0000259" key="12">
    <source>
        <dbReference type="Pfam" id="PF25967"/>
    </source>
</evidence>
<dbReference type="SUPFAM" id="SSF111369">
    <property type="entry name" value="HlyD-like secretion proteins"/>
    <property type="match status" value="1"/>
</dbReference>
<evidence type="ECO:0000256" key="7">
    <source>
        <dbReference type="SAM" id="MobiDB-lite"/>
    </source>
</evidence>
<evidence type="ECO:0000259" key="9">
    <source>
        <dbReference type="Pfam" id="PF25876"/>
    </source>
</evidence>
<keyword evidence="14" id="KW-1185">Reference proteome</keyword>
<feature type="domain" description="Multidrug resistance protein MdtA-like barrel-sandwich hybrid" evidence="10">
    <location>
        <begin position="217"/>
        <end position="358"/>
    </location>
</feature>
<dbReference type="RefSeq" id="WP_230950775.1">
    <property type="nucleotide sequence ID" value="NZ_CP064001.1"/>
</dbReference>
<dbReference type="Gene3D" id="1.10.287.470">
    <property type="entry name" value="Helix hairpin bin"/>
    <property type="match status" value="1"/>
</dbReference>
<dbReference type="Pfam" id="PF25944">
    <property type="entry name" value="Beta-barrel_RND"/>
    <property type="match status" value="1"/>
</dbReference>
<feature type="domain" description="Multidrug resistance protein MdtA-like alpha-helical hairpin" evidence="9">
    <location>
        <begin position="256"/>
        <end position="326"/>
    </location>
</feature>
<comment type="subcellular location">
    <subcellularLocation>
        <location evidence="1">Cell membrane</location>
    </subcellularLocation>
</comment>
<evidence type="ECO:0000259" key="10">
    <source>
        <dbReference type="Pfam" id="PF25917"/>
    </source>
</evidence>
<feature type="compositionally biased region" description="Low complexity" evidence="7">
    <location>
        <begin position="10"/>
        <end position="27"/>
    </location>
</feature>
<dbReference type="Pfam" id="PF25917">
    <property type="entry name" value="BSH_RND"/>
    <property type="match status" value="1"/>
</dbReference>
<comment type="caution">
    <text evidence="13">The sequence shown here is derived from an EMBL/GenBank/DDBJ whole genome shotgun (WGS) entry which is preliminary data.</text>
</comment>
<name>A0ABW9KSU2_XANCT</name>
<evidence type="ECO:0000256" key="4">
    <source>
        <dbReference type="ARBA" id="ARBA00022475"/>
    </source>
</evidence>
<protein>
    <submittedName>
        <fullName evidence="13">Efflux RND transporter periplasmic adaptor subunit</fullName>
    </submittedName>
</protein>
<dbReference type="InterPro" id="IPR058626">
    <property type="entry name" value="MdtA-like_b-barrel"/>
</dbReference>
<dbReference type="InterPro" id="IPR058625">
    <property type="entry name" value="MdtA-like_BSH"/>
</dbReference>
<dbReference type="Gene3D" id="2.40.420.20">
    <property type="match status" value="1"/>
</dbReference>
<dbReference type="Gene3D" id="2.40.30.170">
    <property type="match status" value="1"/>
</dbReference>
<dbReference type="PANTHER" id="PTHR30469">
    <property type="entry name" value="MULTIDRUG RESISTANCE PROTEIN MDTA"/>
    <property type="match status" value="1"/>
</dbReference>
<keyword evidence="8" id="KW-1133">Transmembrane helix</keyword>
<dbReference type="EMBL" id="JBKAMQ010000002">
    <property type="protein sequence ID" value="MFN6506693.1"/>
    <property type="molecule type" value="Genomic_DNA"/>
</dbReference>
<evidence type="ECO:0000256" key="2">
    <source>
        <dbReference type="ARBA" id="ARBA00009477"/>
    </source>
</evidence>
<keyword evidence="4" id="KW-1003">Cell membrane</keyword>
<reference evidence="13 14" key="1">
    <citation type="submission" date="2024-12" db="EMBL/GenBank/DDBJ databases">
        <authorList>
            <person name="Alaofin S."/>
            <person name="Velasco D."/>
            <person name="Li D."/>
            <person name="Baldwin T."/>
            <person name="Liu Z."/>
            <person name="Schachterle J.K."/>
        </authorList>
    </citation>
    <scope>NUCLEOTIDE SEQUENCE [LARGE SCALE GENOMIC DNA]</scope>
    <source>
        <strain evidence="13 14">B1</strain>
    </source>
</reference>
<dbReference type="InterPro" id="IPR006143">
    <property type="entry name" value="RND_pump_MFP"/>
</dbReference>
<feature type="domain" description="Multidrug resistance protein MdtA-like beta-barrel" evidence="11">
    <location>
        <begin position="363"/>
        <end position="446"/>
    </location>
</feature>
<dbReference type="InterPro" id="IPR058624">
    <property type="entry name" value="MdtA-like_HH"/>
</dbReference>
<gene>
    <name evidence="13" type="ORF">ACK3FC_05450</name>
</gene>
<sequence>MPDERRWRSRTSAPSRSGAPAAAASGRAGRRGGGSYRLRVIVCRSVRDLRRAIVPSPAAIGVLSRYRDRACSLIGRRHAVACAHSSWCRGMVIHHKCGRNGMQSQNNEWFPERHPDAGAGLPATRASCRDPGAPMPASGQGAGGPAMARAERGAGRMAVLSGLAALCLVIVGICYWIGHRRQPTPAPEPLRVQTMTVAPHTVPDIIETSGIIVSPHSVDVRPQTDGVLQSVLIHDGEQVRAGQLLFTIDPRPLRATLAQARAALARDQALAADAADTEARYSKLSKTGAVDPKTYITAADTLRSLRGTVAVDLAQVEQTRLSLAYTEIRAPIDGRAGAIGVKPGNLVSSGSSTALLTINVNAPIDVRFALAHVQVDAVRAARAGRDGLGLTVLALDAVSASVLDRGRLAFLDNAFDSSSGTLELRARFANAGATLWPGQFVSVRVILAEDPQTLSVPEGALQQGQQGPYVYCVVNGRAMARPLTVARMVDGQAVISKGLRKGDTVILTVPNELRDGAAVQSNDLPARQGAAATGRHA</sequence>
<dbReference type="Gene3D" id="2.40.50.100">
    <property type="match status" value="1"/>
</dbReference>
<feature type="transmembrane region" description="Helical" evidence="8">
    <location>
        <begin position="157"/>
        <end position="178"/>
    </location>
</feature>